<keyword evidence="2" id="KW-1185">Reference proteome</keyword>
<evidence type="ECO:0000313" key="1">
    <source>
        <dbReference type="EMBL" id="OAF70220.1"/>
    </source>
</evidence>
<reference evidence="1 2" key="1">
    <citation type="submission" date="2016-04" db="EMBL/GenBank/DDBJ databases">
        <title>The genome of Intoshia linei affirms orthonectids as highly simplified spiralians.</title>
        <authorList>
            <person name="Mikhailov K.V."/>
            <person name="Slusarev G.S."/>
            <person name="Nikitin M.A."/>
            <person name="Logacheva M.D."/>
            <person name="Penin A."/>
            <person name="Aleoshin V."/>
            <person name="Panchin Y.V."/>
        </authorList>
    </citation>
    <scope>NUCLEOTIDE SEQUENCE [LARGE SCALE GENOMIC DNA]</scope>
    <source>
        <strain evidence="1">Intl2013</strain>
        <tissue evidence="1">Whole animal</tissue>
    </source>
</reference>
<dbReference type="OrthoDB" id="10249250at2759"/>
<comment type="caution">
    <text evidence="1">The sequence shown here is derived from an EMBL/GenBank/DDBJ whole genome shotgun (WGS) entry which is preliminary data.</text>
</comment>
<sequence>MSRNVLSKIKKFTCSFQRYSERKMPYSDDPHKGKVLSDSADMPDALGESVGLSRWDLLAREQGIT</sequence>
<accession>A0A177B7X0</accession>
<organism evidence="1 2">
    <name type="scientific">Intoshia linei</name>
    <dbReference type="NCBI Taxonomy" id="1819745"/>
    <lineage>
        <taxon>Eukaryota</taxon>
        <taxon>Metazoa</taxon>
        <taxon>Spiralia</taxon>
        <taxon>Lophotrochozoa</taxon>
        <taxon>Mesozoa</taxon>
        <taxon>Orthonectida</taxon>
        <taxon>Rhopaluridae</taxon>
        <taxon>Intoshia</taxon>
    </lineage>
</organism>
<gene>
    <name evidence="1" type="ORF">A3Q56_01993</name>
</gene>
<feature type="non-terminal residue" evidence="1">
    <location>
        <position position="65"/>
    </location>
</feature>
<dbReference type="Proteomes" id="UP000078046">
    <property type="component" value="Unassembled WGS sequence"/>
</dbReference>
<proteinExistence type="predicted"/>
<evidence type="ECO:0000313" key="2">
    <source>
        <dbReference type="Proteomes" id="UP000078046"/>
    </source>
</evidence>
<name>A0A177B7X0_9BILA</name>
<protein>
    <submittedName>
        <fullName evidence="1">Uncharacterized protein</fullName>
    </submittedName>
</protein>
<dbReference type="AlphaFoldDB" id="A0A177B7X0"/>
<dbReference type="EMBL" id="LWCA01000172">
    <property type="protein sequence ID" value="OAF70220.1"/>
    <property type="molecule type" value="Genomic_DNA"/>
</dbReference>